<evidence type="ECO:0008006" key="4">
    <source>
        <dbReference type="Google" id="ProtNLM"/>
    </source>
</evidence>
<reference evidence="2 3" key="1">
    <citation type="submission" date="2020-05" db="EMBL/GenBank/DDBJ databases">
        <title>Thiomicrorhabdus sediminis sp.nov. and Thiomicrorhabdus xiamenensis sp.nov., novel sulfur-oxidizing bacteria isolated from coastal sediment.</title>
        <authorList>
            <person name="Liu X."/>
        </authorList>
    </citation>
    <scope>NUCLEOTIDE SEQUENCE [LARGE SCALE GENOMIC DNA]</scope>
    <source>
        <strain evidence="2 3">G2</strain>
    </source>
</reference>
<dbReference type="Proteomes" id="UP000504724">
    <property type="component" value="Chromosome"/>
</dbReference>
<evidence type="ECO:0000313" key="2">
    <source>
        <dbReference type="EMBL" id="QKI90167.1"/>
    </source>
</evidence>
<evidence type="ECO:0000256" key="1">
    <source>
        <dbReference type="SAM" id="SignalP"/>
    </source>
</evidence>
<proteinExistence type="predicted"/>
<organism evidence="2 3">
    <name type="scientific">Thiomicrorhabdus xiamenensis</name>
    <dbReference type="NCBI Taxonomy" id="2739063"/>
    <lineage>
        <taxon>Bacteria</taxon>
        <taxon>Pseudomonadati</taxon>
        <taxon>Pseudomonadota</taxon>
        <taxon>Gammaproteobacteria</taxon>
        <taxon>Thiotrichales</taxon>
        <taxon>Piscirickettsiaceae</taxon>
        <taxon>Thiomicrorhabdus</taxon>
    </lineage>
</organism>
<dbReference type="EMBL" id="CP054020">
    <property type="protein sequence ID" value="QKI90167.1"/>
    <property type="molecule type" value="Genomic_DNA"/>
</dbReference>
<accession>A0A7D4TFM9</accession>
<dbReference type="KEGG" id="txa:HQN79_11565"/>
<evidence type="ECO:0000313" key="3">
    <source>
        <dbReference type="Proteomes" id="UP000504724"/>
    </source>
</evidence>
<keyword evidence="3" id="KW-1185">Reference proteome</keyword>
<dbReference type="RefSeq" id="WP_173286713.1">
    <property type="nucleotide sequence ID" value="NZ_CP054020.1"/>
</dbReference>
<keyword evidence="1" id="KW-0732">Signal</keyword>
<sequence length="407" mass="44334">MKQNTLTRHMYSVLGLSTLSASLFLAPNMAAAESFTEALTGGTPSIDARLRYEGVEQDGKDDAGALTLRTRLGYLTGTYQGFNGFVEMSNTSAYDRSDYFVPAGPEAGGDNTKAVVLDPDMTTMNQYWVGYQTDGLKIKAGKQRIIMDTRFLGNVGWRQQEQVYTGASLNATLPMKINLNYAYINNVFNPVGADIEMKSHAGKIDFAGIPFGKLSAYGYFLDYETGADSKTMGIRFAGKTALSESMKLVYHLEYADQQEYKDSEDLDIGGDYTRAELGLAMKGITVLAGQEKLGGDGTSAFQTPLGTVHLYNGWADMFIGPVGGTPADGLVDNYLKVSGKAFGMKLAAAYHDFSSDVGNTDYGTEYDLLAAKKLSKNYTVGVKYASYSADEYAVDTDKLWIWGEVKF</sequence>
<name>A0A7D4TFM9_9GAMM</name>
<feature type="chain" id="PRO_5028853071" description="Alginate export" evidence="1">
    <location>
        <begin position="32"/>
        <end position="407"/>
    </location>
</feature>
<dbReference type="InterPro" id="IPR023614">
    <property type="entry name" value="Porin_dom_sf"/>
</dbReference>
<protein>
    <recommendedName>
        <fullName evidence="4">Alginate export</fullName>
    </recommendedName>
</protein>
<gene>
    <name evidence="2" type="ORF">HQN79_11565</name>
</gene>
<dbReference type="AlphaFoldDB" id="A0A7D4TFM9"/>
<feature type="signal peptide" evidence="1">
    <location>
        <begin position="1"/>
        <end position="31"/>
    </location>
</feature>
<dbReference type="Gene3D" id="2.40.160.10">
    <property type="entry name" value="Porin"/>
    <property type="match status" value="1"/>
</dbReference>